<keyword evidence="4" id="KW-1185">Reference proteome</keyword>
<keyword evidence="3" id="KW-0378">Hydrolase</keyword>
<accession>A0A2N0YXB2</accession>
<dbReference type="PANTHER" id="PTHR34987">
    <property type="entry name" value="C, PUTATIVE (AFU_ORTHOLOGUE AFUA_3G02880)-RELATED"/>
    <property type="match status" value="1"/>
</dbReference>
<dbReference type="SUPFAM" id="SSF48208">
    <property type="entry name" value="Six-hairpin glycosidases"/>
    <property type="match status" value="1"/>
</dbReference>
<dbReference type="EMBL" id="PISE01000054">
    <property type="protein sequence ID" value="PKG21903.1"/>
    <property type="molecule type" value="Genomic_DNA"/>
</dbReference>
<evidence type="ECO:0000259" key="1">
    <source>
        <dbReference type="Pfam" id="PF17389"/>
    </source>
</evidence>
<dbReference type="OrthoDB" id="9815108at2"/>
<name>A0A2N0YXB2_9BACI</name>
<comment type="caution">
    <text evidence="3">The sequence shown here is derived from an EMBL/GenBank/DDBJ whole genome shotgun (WGS) entry which is preliminary data.</text>
</comment>
<dbReference type="GO" id="GO:0016787">
    <property type="term" value="F:hydrolase activity"/>
    <property type="evidence" value="ECO:0007669"/>
    <property type="project" value="UniProtKB-KW"/>
</dbReference>
<gene>
    <name evidence="3" type="ORF">CWS01_19965</name>
</gene>
<evidence type="ECO:0000259" key="2">
    <source>
        <dbReference type="Pfam" id="PF21104"/>
    </source>
</evidence>
<dbReference type="Pfam" id="PF21104">
    <property type="entry name" value="Glyco_hydro_78_N"/>
    <property type="match status" value="1"/>
</dbReference>
<dbReference type="RefSeq" id="WP_101178964.1">
    <property type="nucleotide sequence ID" value="NZ_PISE01000054.1"/>
</dbReference>
<reference evidence="3 4" key="1">
    <citation type="journal article" date="2003" name="Int. J. Syst. Evol. Microbiol.">
        <title>Bacillus nealsonii sp. nov., isolated from a spacecraft-assembly facility, whose spores are gamma-radiation resistant.</title>
        <authorList>
            <person name="Venkateswaran K."/>
            <person name="Kempf M."/>
            <person name="Chen F."/>
            <person name="Satomi M."/>
            <person name="Nicholson W."/>
            <person name="Kern R."/>
        </authorList>
    </citation>
    <scope>NUCLEOTIDE SEQUENCE [LARGE SCALE GENOMIC DNA]</scope>
    <source>
        <strain evidence="3 4">FO-92</strain>
    </source>
</reference>
<dbReference type="Pfam" id="PF17389">
    <property type="entry name" value="Bac_rhamnosid6H"/>
    <property type="match status" value="1"/>
</dbReference>
<dbReference type="Proteomes" id="UP000233375">
    <property type="component" value="Unassembled WGS sequence"/>
</dbReference>
<dbReference type="InterPro" id="IPR012341">
    <property type="entry name" value="6hp_glycosidase-like_sf"/>
</dbReference>
<feature type="domain" description="Alpha-L-rhamnosidase six-hairpin glycosidase" evidence="1">
    <location>
        <begin position="187"/>
        <end position="516"/>
    </location>
</feature>
<dbReference type="AlphaFoldDB" id="A0A2N0YXB2"/>
<evidence type="ECO:0000313" key="3">
    <source>
        <dbReference type="EMBL" id="PKG21903.1"/>
    </source>
</evidence>
<proteinExistence type="predicted"/>
<dbReference type="InterPro" id="IPR049164">
    <property type="entry name" value="Glyco_hydro_78_N"/>
</dbReference>
<dbReference type="InterPro" id="IPR035396">
    <property type="entry name" value="Bac_rhamnosid6H"/>
</dbReference>
<protein>
    <submittedName>
        <fullName evidence="3">Sugar hydrolase</fullName>
    </submittedName>
</protein>
<dbReference type="Gene3D" id="1.50.10.10">
    <property type="match status" value="1"/>
</dbReference>
<dbReference type="InterPro" id="IPR008928">
    <property type="entry name" value="6-hairpin_glycosidase_sf"/>
</dbReference>
<dbReference type="GO" id="GO:0005975">
    <property type="term" value="P:carbohydrate metabolic process"/>
    <property type="evidence" value="ECO:0007669"/>
    <property type="project" value="InterPro"/>
</dbReference>
<organism evidence="3 4">
    <name type="scientific">Niallia nealsonii</name>
    <dbReference type="NCBI Taxonomy" id="115979"/>
    <lineage>
        <taxon>Bacteria</taxon>
        <taxon>Bacillati</taxon>
        <taxon>Bacillota</taxon>
        <taxon>Bacilli</taxon>
        <taxon>Bacillales</taxon>
        <taxon>Bacillaceae</taxon>
        <taxon>Niallia</taxon>
    </lineage>
</organism>
<dbReference type="PANTHER" id="PTHR34987:SF4">
    <property type="entry name" value="ALPHA-L-RHAMNOSIDASE C-TERMINAL DOMAIN-CONTAINING PROTEIN"/>
    <property type="match status" value="1"/>
</dbReference>
<evidence type="ECO:0000313" key="4">
    <source>
        <dbReference type="Proteomes" id="UP000233375"/>
    </source>
</evidence>
<feature type="domain" description="Glycosyl hydrolase family 78 alpha-rhamnosidase N-terminal" evidence="2">
    <location>
        <begin position="35"/>
        <end position="176"/>
    </location>
</feature>
<sequence>MSIQKLENQVMVQNEEFIEKAEQLNPQLFETIVKPEAIVKMKADTNVIHGWRKEYVASASTLKDNEYRKSDSFILDFGNHQVGYLSMNICPAGSPPDAPLKLKLTIGEMPVEMAEPFESYDGWLSSSWLQEETIFVDVLPATITLPRRYSFRYVKFEVVDTSKKYRIVFENVECRAVTSANINAVQTISHQDMLLQKIDEVSIKTLADCMQEVFEDGPKRDRRLWLGDLRLQALANYETFRTNDLVKRCLYLFAGVPNDSGKVPANVFVAPKLIADDIYIFDYSLFYVSTLHDYYFATKDLETLKELWPTAYRQIELALERLDENSIVKDSSDWWSFIDWQEGLNKQTPSQAVLIYTIKQAIRLTEELNALEKNKLVVCLAEIEEATKTYLWDEKQQFFISGSDCQVSWASQIWMVLAGVLTKEENKQLMNRLLKEKPVVGIATPYMYHHLVEALLVSGEKERAISEIKKYWGGMIQDGADTFWELYDPKNKNFSPYGSHLINSYCHAWSCTPTYLIRKYDL</sequence>